<dbReference type="Gene3D" id="3.40.50.300">
    <property type="entry name" value="P-loop containing nucleotide triphosphate hydrolases"/>
    <property type="match status" value="1"/>
</dbReference>
<evidence type="ECO:0000313" key="1">
    <source>
        <dbReference type="EMBL" id="MFC0565581.1"/>
    </source>
</evidence>
<dbReference type="InterPro" id="IPR012853">
    <property type="entry name" value="CPT"/>
</dbReference>
<gene>
    <name evidence="1" type="ORF">ACFFHU_15745</name>
</gene>
<organism evidence="1 2">
    <name type="scientific">Plantactinospora siamensis</name>
    <dbReference type="NCBI Taxonomy" id="555372"/>
    <lineage>
        <taxon>Bacteria</taxon>
        <taxon>Bacillati</taxon>
        <taxon>Actinomycetota</taxon>
        <taxon>Actinomycetes</taxon>
        <taxon>Micromonosporales</taxon>
        <taxon>Micromonosporaceae</taxon>
        <taxon>Plantactinospora</taxon>
    </lineage>
</organism>
<sequence>MMRPPGGDPGRIVFLNGVSSSGKSSIARHLLEALEQPWFHMPVDAFGAMLRPERPTDPSSGPELAEVLTRMRAGFHRAVAGMAAAGNNIVVDHVLSEPWRLVDCLRVFNGLDVVFVGVHCSIEELHRRELARRDRAPGQAAAQIAQVHAHGCYDLTCDTTTTGPEDCARMIVQFLAHRPPGPTAFDRLRAAGDTR</sequence>
<dbReference type="EMBL" id="JBHLUE010000011">
    <property type="protein sequence ID" value="MFC0565581.1"/>
    <property type="molecule type" value="Genomic_DNA"/>
</dbReference>
<dbReference type="SUPFAM" id="SSF52540">
    <property type="entry name" value="P-loop containing nucleoside triphosphate hydrolases"/>
    <property type="match status" value="1"/>
</dbReference>
<proteinExistence type="predicted"/>
<name>A0ABV6NY13_9ACTN</name>
<protein>
    <submittedName>
        <fullName evidence="1">Chloramphenicol phosphotransferase CPT family protein</fullName>
    </submittedName>
</protein>
<keyword evidence="2" id="KW-1185">Reference proteome</keyword>
<dbReference type="Proteomes" id="UP001589894">
    <property type="component" value="Unassembled WGS sequence"/>
</dbReference>
<reference evidence="1 2" key="1">
    <citation type="submission" date="2024-09" db="EMBL/GenBank/DDBJ databases">
        <authorList>
            <person name="Sun Q."/>
            <person name="Mori K."/>
        </authorList>
    </citation>
    <scope>NUCLEOTIDE SEQUENCE [LARGE SCALE GENOMIC DNA]</scope>
    <source>
        <strain evidence="1 2">TBRC 2205</strain>
    </source>
</reference>
<accession>A0ABV6NY13</accession>
<dbReference type="Pfam" id="PF07931">
    <property type="entry name" value="CPT"/>
    <property type="match status" value="1"/>
</dbReference>
<comment type="caution">
    <text evidence="1">The sequence shown here is derived from an EMBL/GenBank/DDBJ whole genome shotgun (WGS) entry which is preliminary data.</text>
</comment>
<evidence type="ECO:0000313" key="2">
    <source>
        <dbReference type="Proteomes" id="UP001589894"/>
    </source>
</evidence>
<dbReference type="RefSeq" id="WP_377339490.1">
    <property type="nucleotide sequence ID" value="NZ_JBHLUE010000011.1"/>
</dbReference>
<dbReference type="PIRSF" id="PIRSF007531">
    <property type="entry name" value="CPT"/>
    <property type="match status" value="1"/>
</dbReference>
<dbReference type="InterPro" id="IPR027417">
    <property type="entry name" value="P-loop_NTPase"/>
</dbReference>